<reference evidence="1" key="1">
    <citation type="submission" date="2018-06" db="EMBL/GenBank/DDBJ databases">
        <authorList>
            <person name="Zhirakovskaya E."/>
        </authorList>
    </citation>
    <scope>NUCLEOTIDE SEQUENCE</scope>
</reference>
<dbReference type="AlphaFoldDB" id="A0A3B0RI09"/>
<sequence>MLNMARFCIGVKAAVRPPRFNITWILQLGYSELILDFCSNFYVVGFQCKVPGIKEMNFCIFDVTLIGFNSRWNKERVVLTPYS</sequence>
<gene>
    <name evidence="1" type="ORF">MNBD_ALPHA02-1119</name>
</gene>
<name>A0A3B0RI09_9ZZZZ</name>
<accession>A0A3B0RI09</accession>
<protein>
    <submittedName>
        <fullName evidence="1">Uncharacterized protein</fullName>
    </submittedName>
</protein>
<proteinExistence type="predicted"/>
<dbReference type="EMBL" id="UOED01000030">
    <property type="protein sequence ID" value="VAV87828.1"/>
    <property type="molecule type" value="Genomic_DNA"/>
</dbReference>
<evidence type="ECO:0000313" key="1">
    <source>
        <dbReference type="EMBL" id="VAV87828.1"/>
    </source>
</evidence>
<organism evidence="1">
    <name type="scientific">hydrothermal vent metagenome</name>
    <dbReference type="NCBI Taxonomy" id="652676"/>
    <lineage>
        <taxon>unclassified sequences</taxon>
        <taxon>metagenomes</taxon>
        <taxon>ecological metagenomes</taxon>
    </lineage>
</organism>